<feature type="domain" description="J" evidence="3">
    <location>
        <begin position="62"/>
        <end position="125"/>
    </location>
</feature>
<dbReference type="CDD" id="cd06257">
    <property type="entry name" value="DnaJ"/>
    <property type="match status" value="1"/>
</dbReference>
<dbReference type="InterPro" id="IPR001623">
    <property type="entry name" value="DnaJ_domain"/>
</dbReference>
<protein>
    <submittedName>
        <fullName evidence="4">DnaJ related chaperone</fullName>
    </submittedName>
</protein>
<keyword evidence="2" id="KW-0472">Membrane</keyword>
<dbReference type="InterPro" id="IPR036869">
    <property type="entry name" value="J_dom_sf"/>
</dbReference>
<dbReference type="PRINTS" id="PR00625">
    <property type="entry name" value="JDOMAIN"/>
</dbReference>
<sequence>MARMSPLNSLVGSPFVMHWYGKLFGFIIGALLFRPNPVFGVLIGVLIGHAVDKRRLRHPEDDPYRVMGLGAGATNAEIELAYRRLMSRYHPDKLAQASPQLREQAEQKVRQINAAYDRIQRRCRR</sequence>
<gene>
    <name evidence="4" type="ordered locus">PD_0167</name>
</gene>
<dbReference type="InterPro" id="IPR050817">
    <property type="entry name" value="DjlA_DnaK_co-chaperone"/>
</dbReference>
<dbReference type="HOGENOM" id="CLU_145483_0_0_6"/>
<keyword evidence="5" id="KW-1185">Reference proteome</keyword>
<dbReference type="EMBL" id="AE009442">
    <property type="protein sequence ID" value="AAO28061.1"/>
    <property type="molecule type" value="Genomic_DNA"/>
</dbReference>
<dbReference type="SMART" id="SM00271">
    <property type="entry name" value="DnaJ"/>
    <property type="match status" value="1"/>
</dbReference>
<keyword evidence="2" id="KW-0812">Transmembrane</keyword>
<accession>Q87EX8</accession>
<dbReference type="Proteomes" id="UP000002516">
    <property type="component" value="Chromosome"/>
</dbReference>
<evidence type="ECO:0000259" key="3">
    <source>
        <dbReference type="PROSITE" id="PS50076"/>
    </source>
</evidence>
<evidence type="ECO:0000256" key="1">
    <source>
        <dbReference type="ARBA" id="ARBA00023186"/>
    </source>
</evidence>
<dbReference type="Pfam" id="PF00226">
    <property type="entry name" value="DnaJ"/>
    <property type="match status" value="1"/>
</dbReference>
<proteinExistence type="predicted"/>
<dbReference type="AlphaFoldDB" id="Q87EX8"/>
<reference evidence="4 5" key="1">
    <citation type="journal article" date="2003" name="J. Bacteriol.">
        <title>Comparative analyses of the complete genome sequences of Pierce's disease and citrus variegated chlorosis strains of Xylella fastidiosa.</title>
        <authorList>
            <person name="Van Sluys M.A."/>
            <person name="de Oliveira M.C."/>
            <person name="Monteiro-Vitorello C.B."/>
            <person name="Miyaki C.Y."/>
            <person name="Furlan L.R."/>
            <person name="Camargo L.E."/>
            <person name="da Silva A.C."/>
            <person name="Moon D.H."/>
            <person name="Takita M.A."/>
            <person name="Lemos E.G."/>
            <person name="Machado M.A."/>
            <person name="Ferro M.I."/>
            <person name="da Silva F.R."/>
            <person name="Goldman M.H."/>
            <person name="Goldman G.H."/>
            <person name="Lemos M.V."/>
            <person name="El-Dorry H."/>
            <person name="Tsai S.M."/>
            <person name="Carrer H."/>
            <person name="Carraro D.M."/>
            <person name="de Oliveira R.C."/>
            <person name="Nunes L.R."/>
            <person name="Siqueira W.J."/>
            <person name="Coutinho L.L."/>
            <person name="Kimura E.T."/>
            <person name="Ferro E.S."/>
            <person name="Harakava R."/>
            <person name="Kuramae E.E."/>
            <person name="Marino C.L."/>
            <person name="Giglioti E."/>
            <person name="Abreu I.L."/>
            <person name="Alves L.M."/>
            <person name="do Amaral A.M."/>
            <person name="Baia G.S."/>
            <person name="Blanco S.R."/>
            <person name="Brito M.S."/>
            <person name="Cannavan F.S."/>
            <person name="Celestino A.V."/>
            <person name="da Cunha A.F."/>
            <person name="Fenille R.C."/>
            <person name="Ferro J.A."/>
            <person name="Formighieri E.F."/>
            <person name="Kishi L.T."/>
            <person name="Leoni S.G."/>
            <person name="Oliveira A.R."/>
            <person name="Rosa V.E.Jr."/>
            <person name="Sassaki F.T."/>
            <person name="Sena J.A."/>
            <person name="de Souza A.A."/>
            <person name="Truffi D."/>
            <person name="Tsukumo F."/>
            <person name="Yanai G.M."/>
            <person name="Zaros L.G."/>
            <person name="Civerolo E.L."/>
            <person name="Simpson A.J."/>
            <person name="Almeida N.F.Jr."/>
            <person name="Setubal J.C."/>
            <person name="Kitajima J.P."/>
        </authorList>
    </citation>
    <scope>NUCLEOTIDE SEQUENCE [LARGE SCALE GENOMIC DNA]</scope>
    <source>
        <strain evidence="5">Temecula1 / ATCC 700964</strain>
    </source>
</reference>
<dbReference type="PROSITE" id="PS50076">
    <property type="entry name" value="DNAJ_2"/>
    <property type="match status" value="1"/>
</dbReference>
<evidence type="ECO:0000313" key="5">
    <source>
        <dbReference type="Proteomes" id="UP000002516"/>
    </source>
</evidence>
<keyword evidence="1" id="KW-0143">Chaperone</keyword>
<evidence type="ECO:0000256" key="2">
    <source>
        <dbReference type="SAM" id="Phobius"/>
    </source>
</evidence>
<dbReference type="Gene3D" id="1.10.287.110">
    <property type="entry name" value="DnaJ domain"/>
    <property type="match status" value="1"/>
</dbReference>
<keyword evidence="2" id="KW-1133">Transmembrane helix</keyword>
<evidence type="ECO:0000313" key="4">
    <source>
        <dbReference type="EMBL" id="AAO28061.1"/>
    </source>
</evidence>
<dbReference type="KEGG" id="xft:PD_0167"/>
<feature type="transmembrane region" description="Helical" evidence="2">
    <location>
        <begin position="23"/>
        <end position="47"/>
    </location>
</feature>
<organism evidence="4 5">
    <name type="scientific">Xylella fastidiosa (strain Temecula1 / ATCC 700964)</name>
    <dbReference type="NCBI Taxonomy" id="183190"/>
    <lineage>
        <taxon>Bacteria</taxon>
        <taxon>Pseudomonadati</taxon>
        <taxon>Pseudomonadota</taxon>
        <taxon>Gammaproteobacteria</taxon>
        <taxon>Lysobacterales</taxon>
        <taxon>Lysobacteraceae</taxon>
        <taxon>Xylella</taxon>
    </lineage>
</organism>
<name>Q87EX8_XYLFT</name>
<dbReference type="SUPFAM" id="SSF46565">
    <property type="entry name" value="Chaperone J-domain"/>
    <property type="match status" value="1"/>
</dbReference>
<dbReference type="PANTHER" id="PTHR24074">
    <property type="entry name" value="CO-CHAPERONE PROTEIN DJLA"/>
    <property type="match status" value="1"/>
</dbReference>